<accession>A0A938YCQ6</accession>
<gene>
    <name evidence="1" type="ORF">JL107_02220</name>
</gene>
<dbReference type="InterPro" id="IPR022292">
    <property type="entry name" value="CHP03843"/>
</dbReference>
<comment type="caution">
    <text evidence="1">The sequence shown here is derived from an EMBL/GenBank/DDBJ whole genome shotgun (WGS) entry which is preliminary data.</text>
</comment>
<proteinExistence type="predicted"/>
<dbReference type="AlphaFoldDB" id="A0A938YCQ6"/>
<evidence type="ECO:0000313" key="1">
    <source>
        <dbReference type="EMBL" id="MBM9475251.1"/>
    </source>
</evidence>
<keyword evidence="2" id="KW-1185">Reference proteome</keyword>
<protein>
    <submittedName>
        <fullName evidence="1">SCO1664 family protein</fullName>
    </submittedName>
</protein>
<sequence length="242" mass="26215">MSDASNLTLLGQAELNGVSVPCIYKPTRGERPLWDFPDGTLAEREYASYLISAAAGWHCVPLTLLRPGPFGSGMVQQWIPDADPDDIVDLVPAGRMPAGWLPVLRARDNDGDPVVLAHADVDGLALLAGFDLVVNNADRKGAHILPLPDGRVLGVDHGLCLHHEDKLRTILWGWAGRDLPEPVLAGVHALREQLTGELGRELDGLITRGEKRALGRRLAALVDNPVFPHAPQNRSPIPWPPL</sequence>
<dbReference type="NCBIfam" id="TIGR03843">
    <property type="entry name" value="SCO1664 family protein"/>
    <property type="match status" value="1"/>
</dbReference>
<reference evidence="1" key="1">
    <citation type="submission" date="2021-01" db="EMBL/GenBank/DDBJ databases">
        <title>KCTC 19127 draft genome.</title>
        <authorList>
            <person name="An D."/>
        </authorList>
    </citation>
    <scope>NUCLEOTIDE SEQUENCE</scope>
    <source>
        <strain evidence="1">KCTC 19127</strain>
    </source>
</reference>
<dbReference type="Proteomes" id="UP000663801">
    <property type="component" value="Unassembled WGS sequence"/>
</dbReference>
<name>A0A938YCQ6_9ACTN</name>
<organism evidence="1 2">
    <name type="scientific">Nakamurella flavida</name>
    <dbReference type="NCBI Taxonomy" id="363630"/>
    <lineage>
        <taxon>Bacteria</taxon>
        <taxon>Bacillati</taxon>
        <taxon>Actinomycetota</taxon>
        <taxon>Actinomycetes</taxon>
        <taxon>Nakamurellales</taxon>
        <taxon>Nakamurellaceae</taxon>
        <taxon>Nakamurella</taxon>
    </lineage>
</organism>
<dbReference type="EMBL" id="JAERWL010000002">
    <property type="protein sequence ID" value="MBM9475251.1"/>
    <property type="molecule type" value="Genomic_DNA"/>
</dbReference>
<evidence type="ECO:0000313" key="2">
    <source>
        <dbReference type="Proteomes" id="UP000663801"/>
    </source>
</evidence>